<dbReference type="Gene3D" id="6.20.200.20">
    <property type="match status" value="1"/>
</dbReference>
<dbReference type="Pfam" id="PF01826">
    <property type="entry name" value="TIL"/>
    <property type="match status" value="1"/>
</dbReference>
<evidence type="ECO:0000256" key="3">
    <source>
        <dbReference type="ARBA" id="ARBA00022729"/>
    </source>
</evidence>
<evidence type="ECO:0000256" key="2">
    <source>
        <dbReference type="ARBA" id="ARBA00022525"/>
    </source>
</evidence>
<dbReference type="Pfam" id="PF00093">
    <property type="entry name" value="VWC"/>
    <property type="match status" value="1"/>
</dbReference>
<comment type="subcellular location">
    <subcellularLocation>
        <location evidence="1">Secreted</location>
    </subcellularLocation>
</comment>
<dbReference type="Proteomes" id="UP001142055">
    <property type="component" value="Chromosome 3"/>
</dbReference>
<comment type="caution">
    <text evidence="6">The sequence shown here is derived from an EMBL/GenBank/DDBJ whole genome shotgun (WGS) entry which is preliminary data.</text>
</comment>
<evidence type="ECO:0000256" key="1">
    <source>
        <dbReference type="ARBA" id="ARBA00004613"/>
    </source>
</evidence>
<evidence type="ECO:0000259" key="4">
    <source>
        <dbReference type="PROSITE" id="PS50184"/>
    </source>
</evidence>
<evidence type="ECO:0000313" key="6">
    <source>
        <dbReference type="EMBL" id="KAJ6216932.1"/>
    </source>
</evidence>
<gene>
    <name evidence="6" type="ORF">RDWZM_008089</name>
</gene>
<dbReference type="SUPFAM" id="SSF57567">
    <property type="entry name" value="Serine protease inhibitors"/>
    <property type="match status" value="1"/>
</dbReference>
<dbReference type="PROSITE" id="PS01208">
    <property type="entry name" value="VWFC_1"/>
    <property type="match status" value="1"/>
</dbReference>
<keyword evidence="7" id="KW-1185">Reference proteome</keyword>
<dbReference type="Gene3D" id="2.10.25.10">
    <property type="entry name" value="Laminin"/>
    <property type="match status" value="1"/>
</dbReference>
<dbReference type="InterPro" id="IPR052424">
    <property type="entry name" value="Kielin_Chordin-BMP_Reg"/>
</dbReference>
<keyword evidence="3" id="KW-0732">Signal</keyword>
<feature type="domain" description="VWFD" evidence="5">
    <location>
        <begin position="158"/>
        <end position="328"/>
    </location>
</feature>
<dbReference type="PANTHER" id="PTHR46698">
    <property type="entry name" value="CROSSVEINLESS 2"/>
    <property type="match status" value="1"/>
</dbReference>
<dbReference type="PANTHER" id="PTHR46698:SF4">
    <property type="entry name" value="CROSSVEINLESS 2"/>
    <property type="match status" value="1"/>
</dbReference>
<dbReference type="InterPro" id="IPR002919">
    <property type="entry name" value="TIL_dom"/>
</dbReference>
<proteinExistence type="predicted"/>
<dbReference type="InterPro" id="IPR001846">
    <property type="entry name" value="VWF_type-D"/>
</dbReference>
<reference evidence="6" key="1">
    <citation type="submission" date="2022-12" db="EMBL/GenBank/DDBJ databases">
        <title>Genome assemblies of Blomia tropicalis.</title>
        <authorList>
            <person name="Cui Y."/>
        </authorList>
    </citation>
    <scope>NUCLEOTIDE SEQUENCE</scope>
    <source>
        <tissue evidence="6">Adult mites</tissue>
    </source>
</reference>
<organism evidence="6 7">
    <name type="scientific">Blomia tropicalis</name>
    <name type="common">Mite</name>
    <dbReference type="NCBI Taxonomy" id="40697"/>
    <lineage>
        <taxon>Eukaryota</taxon>
        <taxon>Metazoa</taxon>
        <taxon>Ecdysozoa</taxon>
        <taxon>Arthropoda</taxon>
        <taxon>Chelicerata</taxon>
        <taxon>Arachnida</taxon>
        <taxon>Acari</taxon>
        <taxon>Acariformes</taxon>
        <taxon>Sarcoptiformes</taxon>
        <taxon>Astigmata</taxon>
        <taxon>Glycyphagoidea</taxon>
        <taxon>Echimyopodidae</taxon>
        <taxon>Blomia</taxon>
    </lineage>
</organism>
<dbReference type="Pfam" id="PF00094">
    <property type="entry name" value="VWD"/>
    <property type="match status" value="1"/>
</dbReference>
<dbReference type="GO" id="GO:0005576">
    <property type="term" value="C:extracellular region"/>
    <property type="evidence" value="ECO:0007669"/>
    <property type="project" value="UniProtKB-SubCell"/>
</dbReference>
<dbReference type="CDD" id="cd19941">
    <property type="entry name" value="TIL"/>
    <property type="match status" value="1"/>
</dbReference>
<dbReference type="EMBL" id="JAPWDV010000003">
    <property type="protein sequence ID" value="KAJ6216932.1"/>
    <property type="molecule type" value="Genomic_DNA"/>
</dbReference>
<keyword evidence="2" id="KW-0964">Secreted</keyword>
<dbReference type="OMA" id="KRCECES"/>
<dbReference type="SMART" id="SM00216">
    <property type="entry name" value="VWD"/>
    <property type="match status" value="1"/>
</dbReference>
<feature type="domain" description="VWFC" evidence="4">
    <location>
        <begin position="95"/>
        <end position="154"/>
    </location>
</feature>
<dbReference type="InterPro" id="IPR036084">
    <property type="entry name" value="Ser_inhib-like_sf"/>
</dbReference>
<evidence type="ECO:0008006" key="8">
    <source>
        <dbReference type="Google" id="ProtNLM"/>
    </source>
</evidence>
<dbReference type="SMART" id="SM00214">
    <property type="entry name" value="VWC"/>
    <property type="match status" value="1"/>
</dbReference>
<dbReference type="PROSITE" id="PS51233">
    <property type="entry name" value="VWFD"/>
    <property type="match status" value="1"/>
</dbReference>
<dbReference type="AlphaFoldDB" id="A0A9Q0M3R0"/>
<evidence type="ECO:0000259" key="5">
    <source>
        <dbReference type="PROSITE" id="PS51233"/>
    </source>
</evidence>
<dbReference type="SUPFAM" id="SSF57603">
    <property type="entry name" value="FnI-like domain"/>
    <property type="match status" value="1"/>
</dbReference>
<accession>A0A9Q0M3R0</accession>
<dbReference type="InterPro" id="IPR001007">
    <property type="entry name" value="VWF_dom"/>
</dbReference>
<evidence type="ECO:0000313" key="7">
    <source>
        <dbReference type="Proteomes" id="UP001142055"/>
    </source>
</evidence>
<sequence length="481" mass="55535">MEISFVTVLSFKMNPILVDLIIVMDNRFAIDKYVRHYHAQKPVGIKHQTHVVPFVENSTNICHRQTCPILSCEQDKQIRSAGQCCPKCSYENIGKMCIHKNRSYRHQESWKEQCQKCTCTDGTIECTTPKCDDFVCPSSYKKVKLDGECCDTCVQVDSTCVLKDGKILTYDRKRYHFDGKCNYVLTRECVDKSFSVHLVQKYLHSGQFEGQSLMVKIGDIKIYLSHLDRVRINQTLIQLPFIEINKFSIARIRNRIKLRSQLGFELLWVANKSVEMKVRNNFRSQLCGLCGNYNLDSEDEFQMKNSKKITTLDRFVKSFQVGQNVHCPRKRTQVPRRNMPILESSPWPQQAAARRLCLRIKARNTNCRNVNHSGDIYAQCLEDVVQCGDNRLCQCQVYEHLRNKCHSSNPNRPLDQSKCKSVQQCPPGSEFTACSLDCKRTCKNRHRSNNCSQQTCRPGCQCIGNRVWHQNQCIPEASCIS</sequence>
<protein>
    <recommendedName>
        <fullName evidence="8">BMP-binding endothelial regulator protein</fullName>
    </recommendedName>
</protein>
<dbReference type="PROSITE" id="PS50184">
    <property type="entry name" value="VWFC_2"/>
    <property type="match status" value="1"/>
</dbReference>
<name>A0A9Q0M3R0_BLOTA</name>